<accession>A0A518BHA6</accession>
<evidence type="ECO:0000313" key="3">
    <source>
        <dbReference type="Proteomes" id="UP000316921"/>
    </source>
</evidence>
<dbReference type="InterPro" id="IPR010359">
    <property type="entry name" value="IrrE_HExxH"/>
</dbReference>
<organism evidence="2 3">
    <name type="scientific">Engelhardtia mirabilis</name>
    <dbReference type="NCBI Taxonomy" id="2528011"/>
    <lineage>
        <taxon>Bacteria</taxon>
        <taxon>Pseudomonadati</taxon>
        <taxon>Planctomycetota</taxon>
        <taxon>Planctomycetia</taxon>
        <taxon>Planctomycetia incertae sedis</taxon>
        <taxon>Engelhardtia</taxon>
    </lineage>
</organism>
<dbReference type="Pfam" id="PF06114">
    <property type="entry name" value="Peptidase_M78"/>
    <property type="match status" value="1"/>
</dbReference>
<proteinExistence type="predicted"/>
<dbReference type="Proteomes" id="UP000316921">
    <property type="component" value="Chromosome"/>
</dbReference>
<dbReference type="KEGG" id="pbap:Pla133_14040"/>
<keyword evidence="3" id="KW-1185">Reference proteome</keyword>
<dbReference type="PANTHER" id="PTHR43236:SF2">
    <property type="entry name" value="BLL0069 PROTEIN"/>
    <property type="match status" value="1"/>
</dbReference>
<dbReference type="PANTHER" id="PTHR43236">
    <property type="entry name" value="ANTITOXIN HIGA1"/>
    <property type="match status" value="1"/>
</dbReference>
<dbReference type="InterPro" id="IPR052345">
    <property type="entry name" value="Rad_response_metalloprotease"/>
</dbReference>
<protein>
    <recommendedName>
        <fullName evidence="1">IrrE N-terminal-like domain-containing protein</fullName>
    </recommendedName>
</protein>
<evidence type="ECO:0000313" key="2">
    <source>
        <dbReference type="EMBL" id="QDU66334.1"/>
    </source>
</evidence>
<dbReference type="Gene3D" id="1.10.10.2910">
    <property type="match status" value="1"/>
</dbReference>
<feature type="domain" description="IrrE N-terminal-like" evidence="1">
    <location>
        <begin position="79"/>
        <end position="194"/>
    </location>
</feature>
<reference evidence="2 3" key="1">
    <citation type="submission" date="2019-02" db="EMBL/GenBank/DDBJ databases">
        <title>Deep-cultivation of Planctomycetes and their phenomic and genomic characterization uncovers novel biology.</title>
        <authorList>
            <person name="Wiegand S."/>
            <person name="Jogler M."/>
            <person name="Boedeker C."/>
            <person name="Pinto D."/>
            <person name="Vollmers J."/>
            <person name="Rivas-Marin E."/>
            <person name="Kohn T."/>
            <person name="Peeters S.H."/>
            <person name="Heuer A."/>
            <person name="Rast P."/>
            <person name="Oberbeckmann S."/>
            <person name="Bunk B."/>
            <person name="Jeske O."/>
            <person name="Meyerdierks A."/>
            <person name="Storesund J.E."/>
            <person name="Kallscheuer N."/>
            <person name="Luecker S."/>
            <person name="Lage O.M."/>
            <person name="Pohl T."/>
            <person name="Merkel B.J."/>
            <person name="Hornburger P."/>
            <person name="Mueller R.-W."/>
            <person name="Bruemmer F."/>
            <person name="Labrenz M."/>
            <person name="Spormann A.M."/>
            <person name="Op den Camp H."/>
            <person name="Overmann J."/>
            <person name="Amann R."/>
            <person name="Jetten M.S.M."/>
            <person name="Mascher T."/>
            <person name="Medema M.H."/>
            <person name="Devos D.P."/>
            <person name="Kaster A.-K."/>
            <person name="Ovreas L."/>
            <person name="Rohde M."/>
            <person name="Galperin M.Y."/>
            <person name="Jogler C."/>
        </authorList>
    </citation>
    <scope>NUCLEOTIDE SEQUENCE [LARGE SCALE GENOMIC DNA]</scope>
    <source>
        <strain evidence="2 3">Pla133</strain>
    </source>
</reference>
<name>A0A518BHA6_9BACT</name>
<dbReference type="AlphaFoldDB" id="A0A518BHA6"/>
<evidence type="ECO:0000259" key="1">
    <source>
        <dbReference type="Pfam" id="PF06114"/>
    </source>
</evidence>
<sequence length="202" mass="22805">MEEFKPDYLSYEDVRHAASAFLDRHNPDREIPVPIEDIVEFNLGINIVPEEGLMSRLRVDGFTSGDCKDIVVDAGIYHAESTNRYRFTLAHEAGHIVLHERFYQGRGYYLVEGWKRLYSTMDGDSHRYFEIQANSFAALVLMPSPEFNTCVEEIARRSLSELGAEQDAIRLDAIADKLASHFGVSSEAASHRLHAELKAVSG</sequence>
<gene>
    <name evidence="2" type="ORF">Pla133_14040</name>
</gene>
<dbReference type="RefSeq" id="WP_145063950.1">
    <property type="nucleotide sequence ID" value="NZ_CP036287.1"/>
</dbReference>
<dbReference type="EMBL" id="CP036287">
    <property type="protein sequence ID" value="QDU66334.1"/>
    <property type="molecule type" value="Genomic_DNA"/>
</dbReference>